<organism evidence="1 2">
    <name type="scientific">Pistacia atlantica</name>
    <dbReference type="NCBI Taxonomy" id="434234"/>
    <lineage>
        <taxon>Eukaryota</taxon>
        <taxon>Viridiplantae</taxon>
        <taxon>Streptophyta</taxon>
        <taxon>Embryophyta</taxon>
        <taxon>Tracheophyta</taxon>
        <taxon>Spermatophyta</taxon>
        <taxon>Magnoliopsida</taxon>
        <taxon>eudicotyledons</taxon>
        <taxon>Gunneridae</taxon>
        <taxon>Pentapetalae</taxon>
        <taxon>rosids</taxon>
        <taxon>malvids</taxon>
        <taxon>Sapindales</taxon>
        <taxon>Anacardiaceae</taxon>
        <taxon>Pistacia</taxon>
    </lineage>
</organism>
<dbReference type="EMBL" id="CM047906">
    <property type="protein sequence ID" value="KAJ0086548.1"/>
    <property type="molecule type" value="Genomic_DNA"/>
</dbReference>
<name>A0ACC1AIT4_9ROSI</name>
<comment type="caution">
    <text evidence="1">The sequence shown here is derived from an EMBL/GenBank/DDBJ whole genome shotgun (WGS) entry which is preliminary data.</text>
</comment>
<proteinExistence type="predicted"/>
<gene>
    <name evidence="1" type="ORF">Patl1_07961</name>
</gene>
<sequence length="261" mass="29516">MYNKVDSDMGIEDIDLVGNELAITPVKSEPKQMKLDKKHTSLGKRKADVTPLRKKKTRQLVVFNKHRVQNNPSLKMFSTMVNRLLPVKALYEKLKGNGGNVNEIDFMSPNSLSIADSTNATGTRTQRAQLLANRLASVKNENLIIVPYNPGFHWVLVAIDMKTLTVYYLDSLRGDIGSCFNFHSGILIHSAWKVSKKGLISLGPIQLGCVECGFYLMRYMRDIVENGLALLKNNFMGKEIYKDAEVDEVRAEWVMYVINFL</sequence>
<protein>
    <submittedName>
        <fullName evidence="1">Uncharacterized protein</fullName>
    </submittedName>
</protein>
<evidence type="ECO:0000313" key="1">
    <source>
        <dbReference type="EMBL" id="KAJ0086548.1"/>
    </source>
</evidence>
<accession>A0ACC1AIT4</accession>
<keyword evidence="2" id="KW-1185">Reference proteome</keyword>
<reference evidence="2" key="1">
    <citation type="journal article" date="2023" name="G3 (Bethesda)">
        <title>Genome assembly and association tests identify interacting loci associated with vigor, precocity, and sex in interspecific pistachio rootstocks.</title>
        <authorList>
            <person name="Palmer W."/>
            <person name="Jacygrad E."/>
            <person name="Sagayaradj S."/>
            <person name="Cavanaugh K."/>
            <person name="Han R."/>
            <person name="Bertier L."/>
            <person name="Beede B."/>
            <person name="Kafkas S."/>
            <person name="Golino D."/>
            <person name="Preece J."/>
            <person name="Michelmore R."/>
        </authorList>
    </citation>
    <scope>NUCLEOTIDE SEQUENCE [LARGE SCALE GENOMIC DNA]</scope>
</reference>
<dbReference type="Proteomes" id="UP001164250">
    <property type="component" value="Chromosome 10"/>
</dbReference>
<evidence type="ECO:0000313" key="2">
    <source>
        <dbReference type="Proteomes" id="UP001164250"/>
    </source>
</evidence>